<protein>
    <submittedName>
        <fullName evidence="2">Uncharacterized protein</fullName>
    </submittedName>
</protein>
<dbReference type="AlphaFoldDB" id="A0A0F8X888"/>
<dbReference type="EMBL" id="LAZR01060754">
    <property type="protein sequence ID" value="KKK65028.1"/>
    <property type="molecule type" value="Genomic_DNA"/>
</dbReference>
<proteinExistence type="predicted"/>
<reference evidence="2" key="1">
    <citation type="journal article" date="2015" name="Nature">
        <title>Complex archaea that bridge the gap between prokaryotes and eukaryotes.</title>
        <authorList>
            <person name="Spang A."/>
            <person name="Saw J.H."/>
            <person name="Jorgensen S.L."/>
            <person name="Zaremba-Niedzwiedzka K."/>
            <person name="Martijn J."/>
            <person name="Lind A.E."/>
            <person name="van Eijk R."/>
            <person name="Schleper C."/>
            <person name="Guy L."/>
            <person name="Ettema T.J."/>
        </authorList>
    </citation>
    <scope>NUCLEOTIDE SEQUENCE</scope>
</reference>
<organism evidence="2">
    <name type="scientific">marine sediment metagenome</name>
    <dbReference type="NCBI Taxonomy" id="412755"/>
    <lineage>
        <taxon>unclassified sequences</taxon>
        <taxon>metagenomes</taxon>
        <taxon>ecological metagenomes</taxon>
    </lineage>
</organism>
<feature type="coiled-coil region" evidence="1">
    <location>
        <begin position="43"/>
        <end position="80"/>
    </location>
</feature>
<accession>A0A0F8X888</accession>
<evidence type="ECO:0000256" key="1">
    <source>
        <dbReference type="SAM" id="Coils"/>
    </source>
</evidence>
<keyword evidence="1" id="KW-0175">Coiled coil</keyword>
<evidence type="ECO:0000313" key="2">
    <source>
        <dbReference type="EMBL" id="KKK65028.1"/>
    </source>
</evidence>
<name>A0A0F8X888_9ZZZZ</name>
<sequence>MFGKKKITVEPKVLESAIEKAVRKIVEDAMNDAQSILRDVKTVADLRKQINNLEIDKGKIEEKNERKERELEHKIGLEKKRQEQELEIGKREAVVTVKEENLTADKERFDEQLGFHEERFTEEVGYLKDIVGKVLTCVQNMGGSDNGNKDGNSEHVK</sequence>
<gene>
    <name evidence="2" type="ORF">LCGC14_2978260</name>
</gene>
<comment type="caution">
    <text evidence="2">The sequence shown here is derived from an EMBL/GenBank/DDBJ whole genome shotgun (WGS) entry which is preliminary data.</text>
</comment>